<dbReference type="PANTHER" id="PTHR20857">
    <property type="entry name" value="THIAMINE-PHOSPHATE PYROPHOSPHORYLASE"/>
    <property type="match status" value="1"/>
</dbReference>
<evidence type="ECO:0000256" key="4">
    <source>
        <dbReference type="ARBA" id="ARBA00022723"/>
    </source>
</evidence>
<comment type="catalytic activity">
    <reaction evidence="7 10">
        <text>4-methyl-5-(2-phosphooxyethyl)-thiazole + 4-amino-2-methyl-5-(diphosphooxymethyl)pyrimidine + H(+) = thiamine phosphate + diphosphate</text>
        <dbReference type="Rhea" id="RHEA:22328"/>
        <dbReference type="ChEBI" id="CHEBI:15378"/>
        <dbReference type="ChEBI" id="CHEBI:33019"/>
        <dbReference type="ChEBI" id="CHEBI:37575"/>
        <dbReference type="ChEBI" id="CHEBI:57841"/>
        <dbReference type="ChEBI" id="CHEBI:58296"/>
        <dbReference type="EC" id="2.5.1.3"/>
    </reaction>
</comment>
<dbReference type="GO" id="GO:0004789">
    <property type="term" value="F:thiamine-phosphate diphosphorylase activity"/>
    <property type="evidence" value="ECO:0007669"/>
    <property type="project" value="UniProtKB-EC"/>
</dbReference>
<reference evidence="12 13" key="1">
    <citation type="submission" date="2023-07" db="EMBL/GenBank/DDBJ databases">
        <title>Sequencing the genomes of 1000 actinobacteria strains.</title>
        <authorList>
            <person name="Klenk H.-P."/>
        </authorList>
    </citation>
    <scope>NUCLEOTIDE SEQUENCE [LARGE SCALE GENOMIC DNA]</scope>
    <source>
        <strain evidence="12 13">DSM 44508</strain>
    </source>
</reference>
<evidence type="ECO:0000256" key="10">
    <source>
        <dbReference type="HAMAP-Rule" id="MF_00097"/>
    </source>
</evidence>
<comment type="catalytic activity">
    <reaction evidence="9 10">
        <text>2-[(2R,5Z)-2-carboxy-4-methylthiazol-5(2H)-ylidene]ethyl phosphate + 4-amino-2-methyl-5-(diphosphooxymethyl)pyrimidine + 2 H(+) = thiamine phosphate + CO2 + diphosphate</text>
        <dbReference type="Rhea" id="RHEA:47844"/>
        <dbReference type="ChEBI" id="CHEBI:15378"/>
        <dbReference type="ChEBI" id="CHEBI:16526"/>
        <dbReference type="ChEBI" id="CHEBI:33019"/>
        <dbReference type="ChEBI" id="CHEBI:37575"/>
        <dbReference type="ChEBI" id="CHEBI:57841"/>
        <dbReference type="ChEBI" id="CHEBI:62899"/>
        <dbReference type="EC" id="2.5.1.3"/>
    </reaction>
</comment>
<protein>
    <recommendedName>
        <fullName evidence="10">Thiamine-phosphate synthase</fullName>
        <shortName evidence="10">TP synthase</shortName>
        <shortName evidence="10">TPS</shortName>
        <ecNumber evidence="10">2.5.1.3</ecNumber>
    </recommendedName>
    <alternativeName>
        <fullName evidence="10">Thiamine-phosphate pyrophosphorylase</fullName>
        <shortName evidence="10">TMP pyrophosphorylase</shortName>
        <shortName evidence="10">TMP-PPase</shortName>
    </alternativeName>
</protein>
<dbReference type="Gene3D" id="3.20.20.70">
    <property type="entry name" value="Aldolase class I"/>
    <property type="match status" value="1"/>
</dbReference>
<comment type="catalytic activity">
    <reaction evidence="8 10">
        <text>2-(2-carboxy-4-methylthiazol-5-yl)ethyl phosphate + 4-amino-2-methyl-5-(diphosphooxymethyl)pyrimidine + 2 H(+) = thiamine phosphate + CO2 + diphosphate</text>
        <dbReference type="Rhea" id="RHEA:47848"/>
        <dbReference type="ChEBI" id="CHEBI:15378"/>
        <dbReference type="ChEBI" id="CHEBI:16526"/>
        <dbReference type="ChEBI" id="CHEBI:33019"/>
        <dbReference type="ChEBI" id="CHEBI:37575"/>
        <dbReference type="ChEBI" id="CHEBI:57841"/>
        <dbReference type="ChEBI" id="CHEBI:62890"/>
        <dbReference type="EC" id="2.5.1.3"/>
    </reaction>
</comment>
<dbReference type="Pfam" id="PF02581">
    <property type="entry name" value="TMP-TENI"/>
    <property type="match status" value="1"/>
</dbReference>
<evidence type="ECO:0000256" key="1">
    <source>
        <dbReference type="ARBA" id="ARBA00003814"/>
    </source>
</evidence>
<organism evidence="12 13">
    <name type="scientific">Corynebacterium felinum</name>
    <dbReference type="NCBI Taxonomy" id="131318"/>
    <lineage>
        <taxon>Bacteria</taxon>
        <taxon>Bacillati</taxon>
        <taxon>Actinomycetota</taxon>
        <taxon>Actinomycetes</taxon>
        <taxon>Mycobacteriales</taxon>
        <taxon>Corynebacteriaceae</taxon>
        <taxon>Corynebacterium</taxon>
    </lineage>
</organism>
<dbReference type="EMBL" id="JAVDYF010000001">
    <property type="protein sequence ID" value="MDR7356013.1"/>
    <property type="molecule type" value="Genomic_DNA"/>
</dbReference>
<comment type="function">
    <text evidence="1 10">Condenses 4-methyl-5-(beta-hydroxyethyl)thiazole monophosphate (THZ-P) and 2-methyl-4-amino-5-hydroxymethyl pyrimidine pyrophosphate (HMP-PP) to form thiamine monophosphate (TMP).</text>
</comment>
<feature type="binding site" evidence="10">
    <location>
        <begin position="45"/>
        <end position="49"/>
    </location>
    <ligand>
        <name>4-amino-2-methyl-5-(diphosphooxymethyl)pyrimidine</name>
        <dbReference type="ChEBI" id="CHEBI:57841"/>
    </ligand>
</feature>
<comment type="cofactor">
    <cofactor evidence="10">
        <name>Mg(2+)</name>
        <dbReference type="ChEBI" id="CHEBI:18420"/>
    </cofactor>
    <text evidence="10">Binds 1 Mg(2+) ion per subunit.</text>
</comment>
<dbReference type="EC" id="2.5.1.3" evidence="10"/>
<evidence type="ECO:0000256" key="5">
    <source>
        <dbReference type="ARBA" id="ARBA00022842"/>
    </source>
</evidence>
<dbReference type="InterPro" id="IPR036206">
    <property type="entry name" value="ThiamineP_synth_sf"/>
</dbReference>
<feature type="binding site" evidence="10">
    <location>
        <position position="151"/>
    </location>
    <ligand>
        <name>4-amino-2-methyl-5-(diphosphooxymethyl)pyrimidine</name>
        <dbReference type="ChEBI" id="CHEBI:57841"/>
    </ligand>
</feature>
<evidence type="ECO:0000259" key="11">
    <source>
        <dbReference type="Pfam" id="PF02581"/>
    </source>
</evidence>
<evidence type="ECO:0000256" key="3">
    <source>
        <dbReference type="ARBA" id="ARBA00022679"/>
    </source>
</evidence>
<feature type="domain" description="Thiamine phosphate synthase/TenI" evidence="11">
    <location>
        <begin position="33"/>
        <end position="201"/>
    </location>
</feature>
<dbReference type="InterPro" id="IPR013785">
    <property type="entry name" value="Aldolase_TIM"/>
</dbReference>
<dbReference type="HAMAP" id="MF_00097">
    <property type="entry name" value="TMP_synthase"/>
    <property type="match status" value="1"/>
</dbReference>
<proteinExistence type="inferred from homology"/>
<evidence type="ECO:0000313" key="13">
    <source>
        <dbReference type="Proteomes" id="UP001183619"/>
    </source>
</evidence>
<comment type="caution">
    <text evidence="10">Lacks conserved residue(s) required for the propagation of feature annotation.</text>
</comment>
<keyword evidence="4 10" id="KW-0479">Metal-binding</keyword>
<evidence type="ECO:0000256" key="9">
    <source>
        <dbReference type="ARBA" id="ARBA00047883"/>
    </source>
</evidence>
<comment type="similarity">
    <text evidence="10">Belongs to the thiamine-phosphate synthase family.</text>
</comment>
<dbReference type="PANTHER" id="PTHR20857:SF15">
    <property type="entry name" value="THIAMINE-PHOSPHATE SYNTHASE"/>
    <property type="match status" value="1"/>
</dbReference>
<keyword evidence="13" id="KW-1185">Reference proteome</keyword>
<comment type="caution">
    <text evidence="12">The sequence shown here is derived from an EMBL/GenBank/DDBJ whole genome shotgun (WGS) entry which is preliminary data.</text>
</comment>
<keyword evidence="5 10" id="KW-0460">Magnesium</keyword>
<dbReference type="Proteomes" id="UP001183619">
    <property type="component" value="Unassembled WGS sequence"/>
</dbReference>
<feature type="binding site" evidence="10">
    <location>
        <position position="77"/>
    </location>
    <ligand>
        <name>Mg(2+)</name>
        <dbReference type="ChEBI" id="CHEBI:18420"/>
    </ligand>
</feature>
<evidence type="ECO:0000256" key="7">
    <source>
        <dbReference type="ARBA" id="ARBA00047334"/>
    </source>
</evidence>
<evidence type="ECO:0000256" key="8">
    <source>
        <dbReference type="ARBA" id="ARBA00047851"/>
    </source>
</evidence>
<name>A0ABU2BBN7_9CORY</name>
<keyword evidence="6 10" id="KW-0784">Thiamine biosynthesis</keyword>
<dbReference type="SUPFAM" id="SSF51391">
    <property type="entry name" value="Thiamin phosphate synthase"/>
    <property type="match status" value="1"/>
</dbReference>
<feature type="binding site" evidence="10">
    <location>
        <position position="76"/>
    </location>
    <ligand>
        <name>4-amino-2-methyl-5-(diphosphooxymethyl)pyrimidine</name>
        <dbReference type="ChEBI" id="CHEBI:57841"/>
    </ligand>
</feature>
<gene>
    <name evidence="10" type="primary">thiE</name>
    <name evidence="12" type="ORF">J2S37_002551</name>
</gene>
<feature type="binding site" evidence="10">
    <location>
        <position position="101"/>
    </location>
    <ligand>
        <name>Mg(2+)</name>
        <dbReference type="ChEBI" id="CHEBI:18420"/>
    </ligand>
</feature>
<dbReference type="InterPro" id="IPR022998">
    <property type="entry name" value="ThiamineP_synth_TenI"/>
</dbReference>
<keyword evidence="3 10" id="KW-0808">Transferase</keyword>
<comment type="pathway">
    <text evidence="2 10">Cofactor biosynthesis; thiamine diphosphate biosynthesis; thiamine phosphate from 4-amino-2-methyl-5-diphosphomethylpyrimidine and 4-methyl-5-(2-phosphoethyl)-thiazole: step 1/1.</text>
</comment>
<dbReference type="InterPro" id="IPR034291">
    <property type="entry name" value="TMP_synthase"/>
</dbReference>
<evidence type="ECO:0000256" key="2">
    <source>
        <dbReference type="ARBA" id="ARBA00005165"/>
    </source>
</evidence>
<dbReference type="NCBIfam" id="NF000740">
    <property type="entry name" value="PRK00043.3-4"/>
    <property type="match status" value="1"/>
</dbReference>
<dbReference type="CDD" id="cd00564">
    <property type="entry name" value="TMP_TenI"/>
    <property type="match status" value="1"/>
</dbReference>
<accession>A0ABU2BBN7</accession>
<feature type="binding site" evidence="10">
    <location>
        <position position="120"/>
    </location>
    <ligand>
        <name>4-amino-2-methyl-5-(diphosphooxymethyl)pyrimidine</name>
        <dbReference type="ChEBI" id="CHEBI:57841"/>
    </ligand>
</feature>
<sequence>MTTTTSSHFSMRRRAGDVLDLSTYLVTGENPFETVRHAQHATCIQVRSKPIEVRDLYQLSCAIAEVIRPDQLLLIDDRVDVALALRARGIRVDGVHLGQTDLPVHDARALLGPDAIIGLTTGTRELVEKANDLADVIDYIGAGPFRPSPTKVSNRPPLGIEGMRQLVELSKVPVVAIGDIWPKDAPALFETGVSGIAMVRAFVDNPGLCITPSSENGGGNA</sequence>
<evidence type="ECO:0000313" key="12">
    <source>
        <dbReference type="EMBL" id="MDR7356013.1"/>
    </source>
</evidence>
<evidence type="ECO:0000256" key="6">
    <source>
        <dbReference type="ARBA" id="ARBA00022977"/>
    </source>
</evidence>
<feature type="binding site" evidence="10">
    <location>
        <begin position="148"/>
        <end position="150"/>
    </location>
    <ligand>
        <name>2-[(2R,5Z)-2-carboxy-4-methylthiazol-5(2H)-ylidene]ethyl phosphate</name>
        <dbReference type="ChEBI" id="CHEBI:62899"/>
    </ligand>
</feature>